<protein>
    <submittedName>
        <fullName evidence="1">Uncharacterized protein</fullName>
    </submittedName>
</protein>
<keyword evidence="2" id="KW-1185">Reference proteome</keyword>
<dbReference type="EMBL" id="AONG01000008">
    <property type="protein sequence ID" value="KIQ69836.1"/>
    <property type="molecule type" value="Genomic_DNA"/>
</dbReference>
<evidence type="ECO:0000313" key="2">
    <source>
        <dbReference type="Proteomes" id="UP000035100"/>
    </source>
</evidence>
<name>A0A0D0PEK6_9RHOB</name>
<gene>
    <name evidence="1" type="ORF">Wenmar_01406</name>
</gene>
<comment type="caution">
    <text evidence="1">The sequence shown here is derived from an EMBL/GenBank/DDBJ whole genome shotgun (WGS) entry which is preliminary data.</text>
</comment>
<dbReference type="STRING" id="1123501.Wenmar_01406"/>
<dbReference type="AlphaFoldDB" id="A0A0D0PEK6"/>
<proteinExistence type="predicted"/>
<organism evidence="1 2">
    <name type="scientific">Wenxinia marina DSM 24838</name>
    <dbReference type="NCBI Taxonomy" id="1123501"/>
    <lineage>
        <taxon>Bacteria</taxon>
        <taxon>Pseudomonadati</taxon>
        <taxon>Pseudomonadota</taxon>
        <taxon>Alphaproteobacteria</taxon>
        <taxon>Rhodobacterales</taxon>
        <taxon>Roseobacteraceae</taxon>
        <taxon>Wenxinia</taxon>
    </lineage>
</organism>
<evidence type="ECO:0000313" key="1">
    <source>
        <dbReference type="EMBL" id="KIQ69836.1"/>
    </source>
</evidence>
<sequence length="40" mass="4060">MLATMRVSAVGMTALTVTFARDSSIDHVRAIAATPALAAA</sequence>
<accession>A0A0D0PEK6</accession>
<dbReference type="Proteomes" id="UP000035100">
    <property type="component" value="Unassembled WGS sequence"/>
</dbReference>
<reference evidence="1 2" key="1">
    <citation type="submission" date="2013-01" db="EMBL/GenBank/DDBJ databases">
        <authorList>
            <person name="Fiebig A."/>
            <person name="Goeker M."/>
            <person name="Klenk H.-P.P."/>
        </authorList>
    </citation>
    <scope>NUCLEOTIDE SEQUENCE [LARGE SCALE GENOMIC DNA]</scope>
    <source>
        <strain evidence="1 2">DSM 24838</strain>
    </source>
</reference>